<feature type="domain" description="Cadherin" evidence="4">
    <location>
        <begin position="3277"/>
        <end position="3368"/>
    </location>
</feature>
<dbReference type="InterPro" id="IPR011658">
    <property type="entry name" value="PA14_dom"/>
</dbReference>
<feature type="domain" description="Cadherin" evidence="4">
    <location>
        <begin position="4506"/>
        <end position="4586"/>
    </location>
</feature>
<dbReference type="Proteomes" id="UP000192273">
    <property type="component" value="Chromosome"/>
</dbReference>
<dbReference type="InterPro" id="IPR001343">
    <property type="entry name" value="Hemolysn_Ca-bd"/>
</dbReference>
<feature type="domain" description="Cadherin" evidence="4">
    <location>
        <begin position="4788"/>
        <end position="4868"/>
    </location>
</feature>
<dbReference type="InterPro" id="IPR037524">
    <property type="entry name" value="PA14/GLEYA"/>
</dbReference>
<evidence type="ECO:0000259" key="5">
    <source>
        <dbReference type="PROSITE" id="PS51820"/>
    </source>
</evidence>
<dbReference type="PROSITE" id="PS51820">
    <property type="entry name" value="PA14"/>
    <property type="match status" value="1"/>
</dbReference>
<dbReference type="Pfam" id="PF17963">
    <property type="entry name" value="Big_9"/>
    <property type="match status" value="15"/>
</dbReference>
<dbReference type="CDD" id="cd11304">
    <property type="entry name" value="Cadherin_repeat"/>
    <property type="match status" value="4"/>
</dbReference>
<feature type="domain" description="Cadherin" evidence="4">
    <location>
        <begin position="4600"/>
        <end position="4680"/>
    </location>
</feature>
<feature type="domain" description="Cadherin" evidence="4">
    <location>
        <begin position="2520"/>
        <end position="2664"/>
    </location>
</feature>
<feature type="region of interest" description="Disordered" evidence="3">
    <location>
        <begin position="5294"/>
        <end position="5334"/>
    </location>
</feature>
<dbReference type="Gene3D" id="2.60.40.60">
    <property type="entry name" value="Cadherins"/>
    <property type="match status" value="5"/>
</dbReference>
<dbReference type="InterPro" id="IPR041690">
    <property type="entry name" value="Cadherin_5"/>
</dbReference>
<protein>
    <submittedName>
        <fullName evidence="6">Leukotoxin</fullName>
    </submittedName>
</protein>
<dbReference type="Gene3D" id="2.60.40.10">
    <property type="entry name" value="Immunoglobulins"/>
    <property type="match status" value="4"/>
</dbReference>
<sequence length="5460" mass="544258">MAFSVEYATSAGTINTNELAFELLNGTTTSTTSGTVSLFDPNLSGLTGDGFAVRFKGVVDFFEGGNWTFGHDADDGFVLFIDGVIVAQRFSGTGINPGWSTSSVVNLTAGLHNVEVLYWENTGGQDVFLTARAPSGGSATQIGAFGGLTVTEGSFADGVLLSDTSADADSNLAVAFDHGDAFLNAADTDVDQTLTVTGIDPDVTAGEVRVSNGTTTIILPFDLGTIENGIATVTLPANSLDFLDDGTLTATVEVQDLNGNVATASDTIALDTTADAAPNLSVAFEGAGVDDSTFNAGEAIQVAFSGIDADATGTLTITSTGGGSVVFEGLDIESFSPISLDPLQMAALSDGMLSVTLEVTDTAGNMAQAQSNGFDLNAAPPMITTVTLAGGSGVEGTVIDGDVDGFVTLTIAFNEAMDTAVDPTVTLDMASASSFTEAERAWSMDGLSLTITYTVVDQNVDLAAITVGVSGAQDVGGNVMFAVSEVSTGAAIDTESTASETESVTIAEIPDQDAATTGTPIVLAKLSGADGTTYALTGEAAVNAHVEIVSDGEDGFMVQIIDTEAARGFFDLEENGPSFDIFVTGTDNAGNTTASVLSITLTDLNDAPELVPGENDLTGTVIEREDGVLGENATPFGTTGTFGVHDDDVANSHSVTVSNISSTNGTFLGVFQAGFSDPIQGDGNGTVQWTFNIGAPITNPTTLAAQMAIVDALADGESITQVYDVTTTETVGGLSFVQRIVVTIEGSNDAPVISGTAVSADLTEVVDDGSSDQSLTATGTLTVVDTDTSDTVTVAVSSVATSGSFAGTNPLDNAALLAMLEVVAGDGTVGLLGSETAAMAADATAGSDFTWQFSAGNPESSPFDFLPAGETLILEYTLTATDDSETANATDTQVVTITITGTNDVPQIGASSTAATTVVEAGGVENGGEGTAEATGNLSADGNWTDADDGEAAALVVSEIAFGETSVLVAVEGETEIAGTYGALFVSADGSYRYVLDNTLAATQALNADQAVTEVFDYTIANNGGGLGNEASATLTVNITGANDTPVISFGEGQDVGTVEEAGVNAENEAINTPPTTATGTLSADDVDAEDAPVDLIWSAGADTMAGQAQTDSLTVEGVYGSFAVDASGNWTFTLDNTAEAVQSLHDSESVSETFTVTVTDDRGATSTQDVVITINGTNDAPVIVANEGADTSVTEQDGSADPKLEPEGPLSSGDPDASGSFSVSDVDTGGTDQVIWSITGVNGEAIEHSVANGSAAEAVGTYGFLVLNSDGEWSYQLDDRDEDTQALAAGVVVTDTFTVRVADGLGGYSEDTVTVTVTGSNDAPVIELFGGELSGPLGPDSTLGNVLESDAANLTASGTLTVSDVDANDSVAISVTAVSASGTLGGFEEDDLALQAMMTISGGTPLETGAGNASGQITWSFDSGSETFDYLAAGESITLNFTVTADDGDATDTETVTVRVNGTNDRPEIVIGDGDSATGELTESTGLMGETLVTAGTLSIADADLSDAHSVSASRVSVTWTDVNGADNLGTASDVTPLPEDLEAALDAAFAAAINLGDPRQVDWSFSLADSLADFLGAGETLTVVYDVTVNDGRAFDGTDEDGNENSVSAVQKVTITITGTNDAPVVVADETNEFAEGDALVIDENSVLDQVALTPEATVTVNLLGTGDDSDDEIWVTTVTELDANDTRAITGTTSVSASGNIPTGFVASDAQAAFDLSDALNGVVTFDRNAAVFDALDTGEFIDVALTYTVTTTSPDGITTTDNEVTTVIRVTGANDAPYIVEEDDFAASVTELPDLDAGENAARPTVNGSITFNDVDPGDLSALQVTVEPVQDVGEGAALLANYVGTFSAGFVAPTGTSVAEAGEVFYSFDLDDLVLDTLTEGETFTQSYQVSISDGTATTSRNIVLTFTGTNDAPVITAATGDLALTEDQGDVASGSVTTQTLTGTISFDDADTSILPASGGAGGADTHTVTAEVTSVALDSEVDEAYEGPTGSLSFDATAANASDAVGNTVGWSFEITDGQFDFLAAGEVLSITYTVTVEDNNGGTDTQDITFTITGTNDLPVINVAESDVEISGNEDAVGISGTVLATDVDGDELSFALADGGSPENGSVTVNTDGTYTYVPNADFNGTDAFTVAVSDGNGGTDTVEVSVTVNAVNDAPVNTVPETLSTDEDTAVALTGLSVSDVDAGEGTITVTLAVAEGAGTIAALEAGSVTVAGSGTNSITLTGTLADINAYLATETTPVFTPAQDANGDVTLTMTTDDGGSTGEGGALTDIDTVTITVNPVNDAPVVEGPVSAEQTEDAEGFTVDLLSGASDVDTGDVLTVSGLTLDSGDDSGVTVSMDGNSLTVDPDAYTALAVGASEVITYSYTVTDGNGGEVSQTATITITGANDGPVLEDVTTAPAIVDTAGDDTLSLVSDTLVGSDVDNGAVLTYAISGQEPVMGETSLEGKYGTLTVLSDGSYTYTPDAAKLQGLAADAEPNETFTIVVTDEHGAFDTATLTVDITPANDTPELAAVEAINITDTAAADDFAAQGGTLSATDRDSGHVDAMVYSIAGQEVAEGATSQTFYFDRVGNAVVTEAPLNGVELGTLTVQSSGAYSFEPNDAGINSLRADQNPVITTTLRATDPQGATSETGLVINIDGVNDNPTITGTDPEVDQGVVNVAAKEQAEADEGDLVVVSGTISFADVDSNGIPSFGFAALAPGFVGTIQFSPSGETVDEGTFTWTFSIPDATLNALAEGEALGTSPQVYDITVNDGDGGSVVQRVSIAIVGTNDAPVIAGALGGGLAISGAATEAADGAMDAAITTSGTLSVSDEDTRDEVTVSVTGAVVSGGTFAGTVPLDSAALAAMMQLAVGTAAETGFGDTVVLGADGTGSDFTWAFTSGASGDAAFDFLAAGETLVVTYTLTADDLSETDSATDTQTVTITITGTNDSPVASAADGVTVVEDLDAATVIATASGTDVDLSDVLSYSISAGNDAGLFEIDATTGDISLVAGQSLDAETEVEHVLTVTVSDGNGGTDTQEITVNVTDVDDNLTTAPVDADGVAGGSVDENATLGTVGITAASTDADITSGAITYAIVGGTGATDFVIDAETGVVSVASGANIDRETGSSLTIDVQATPANGAASVTSTFTITINDVNEFDVSTPVDSNADVNEVSENAGPGTLVGIVASASDADATTNGVTYSLTDSAGGIFEIDAATGEVRLSTAAMAPRPDFETAESHTITVQAMSADGSISTEDFTITILDANDTAPVFAINAAQSVAENETSVVRLSATDVDTDQSGISFTIVGGDDQAAFRVVEDEGVYTLEFISAPDFEMPTDMGGNNIYNVVVEAFDGTNMTEQAFAITVTDVNEAPTAVSLDNTTSTLAENSVIGSGIKVADITITDDALGVNGVTLTGADAAFFAVVSTDTGLELHYVGEAPNFEAPADAGADNSFNVTVVVDDVTVGDTPDATTDFTLTVTDVNEAPVANQVPAETFPVVIEDEVFNGLVVSEFGEAFGEIPLSVFASDVDGNIDPSSLSIDGVTVEGNLVTQAEAGISYSGETGAFSVNAATEVYQSLDVDEEISVVVSFTVTDSEGLSDNTGTITFTVRGTNDVPVIVVAESDITGTGAEDEGAITGTIVADDVDDGAILGFSIEDGDSAANGSVTVDPNTGTWSYTPDANFNGVDSFTVTVSDGLGGSVTQVVDVTVTAVNDATEIDVSSQVAATHVEAVDAAAPVATLVAAQASLTDVDGLDYDTGTFTASVVDGDATDLLDLDTSGSVSVVDGAVSVGGTQVGTVTGQGTATLSVSFLAAAFAADVQAVINALSYATTDATPVAPREITLDLTDGDGAAAEQQTISVSITATNDSPIAVNDAFGVTEGSFASAFNVLSIGTADSDPENDTLSVTALADLADGAQPVGGSATVGASAGVITTDWGAEVTLQSNGQLFYNLTSSTARFNELAAGETAVDSFTYTVSDGNGGTDTATVSVTITGVNDAILAAPDTITATEDTAASVTGNLLANDTDVDINDIPTIVDASSSVTATAVATADGFRITTIDGVVVNLSANGDYTLTAPDSLAAGVTSTATFQYTVQDSGSAQSTTTVTVQVTGDNDAPTAVQVTLLASNEDTVRIITEAQLLSGASDVDTGAVLEITALALTSGNGSLVDNEDGTWTYTPDLNDNGDVTFSYTVSDGLLTATASATLDLLPVNDAPVAQADAAISTGEDQAISGTVTATDVDGDSLSFALASGGAPANGSVTVSANGGYTYTPDADFNGTDAFTVSVTDGNGGTDTVVVNVTVNAVNDAPVAQADAAISTGEDQAISGTVTATDVDGDSLSFALASGGAPANGSVTVSANGGYTYTPDADFNGTDAFTVSVTDGNGGTDTVVVNVTVNAVNDAPVAQADAAISTGEDQAISGTVTATDVDGDSLSFALASGGAPANGSVTVSANGGYTYTPDADFNGTDAFTVSVTDGNGGTDTVVVNVTVNAVNDAPVAQADAAISTGEDQAISGTVTATDVDGDSLSFALASGGAPANGSVTVSANGGYTYTPDADFNGTDAFTVSVTDGNGGTDTVVVNVTVNAVNDAPVAQADAAISTGEDQAISGTVTATDVDGDSLSFALASGGAPANGSVTVSANGGYTYTPDADFNGTDAFTVSVTDGNGGTDTVVVNVTVNAVNDAPVAQADAAISTGEDQAISGTVTATDVDGDSLSFALASGGAPANGSVTVSANGGYTYTPDADFNGTDAFTVSVTDGNGGTDTVVVNVTVNAVNDAPVAQADAAISTGEDQAISGTVTATDVDGDSLSFALASGGAPANGSVTVSANGGYTYTPDADFNGTDAFTVSVTDGNGGTDTVVVNVTVNAVNDAPVAQADAAISTGEDQAISGTVTATDVDGDSLSFALASGGAPANGSVTVSANGGYTYTPDADFNGTDAFTVSVTDGNGGTDTVVVNVTVNAVNDAPVAQADAAISTGEDQAISGTVTATDVDGDSLSFALASGGAPANGSVTVSANGGYTYTPDADFNGTDAFTVSVTDGNGGTDTVVVSVTVNAVNDAPVVTLANVTTDVDEDADTTSRIKVADIVVSDDEQGINTLALAGADAALFEIVGTALFLRAGASLDFETKAQLDVSVTVNDASVGGTPDGTASLSLTVNDVEEGPVSTNENDTLIGSDGDDLIGGLDGDDSISGGLGSDSLFGEAGNDTLSGGDGNDTVAGGDGDDVVNGDAGNDSLGGGLGNDTLNGGDGNDTMGGGFGDDLLSGGTGADVVAGGAGNDTLDGGDGNDSISGSFGNDVINGGVGNDQIGGGAGRDTIDGGAGNDQIGGGEGDDDISGGAGNDFLAGGGRNDVIDGGTGNDTINGGAGNDIMTGGADADIFVFSAFVDGELDVITDFEDGTDRLLIRIVNPDTGEVNISNGGNGLQGFVDALGITQADEGAQINVNGQIILLEGVDAYVLGVDDFQFL</sequence>
<keyword evidence="2" id="KW-1133">Transmembrane helix</keyword>
<dbReference type="InterPro" id="IPR011049">
    <property type="entry name" value="Serralysin-like_metalloprot_C"/>
</dbReference>
<feature type="domain" description="Cadherin" evidence="4">
    <location>
        <begin position="4412"/>
        <end position="4492"/>
    </location>
</feature>
<dbReference type="SUPFAM" id="SSF56988">
    <property type="entry name" value="Anthrax protective antigen"/>
    <property type="match status" value="1"/>
</dbReference>
<organism evidence="6 7">
    <name type="scientific">Roseovarius mucosus</name>
    <dbReference type="NCBI Taxonomy" id="215743"/>
    <lineage>
        <taxon>Bacteria</taxon>
        <taxon>Pseudomonadati</taxon>
        <taxon>Pseudomonadota</taxon>
        <taxon>Alphaproteobacteria</taxon>
        <taxon>Rhodobacterales</taxon>
        <taxon>Roseobacteraceae</taxon>
        <taxon>Roseovarius</taxon>
    </lineage>
</organism>
<feature type="domain" description="Cadherin" evidence="4">
    <location>
        <begin position="4976"/>
        <end position="5056"/>
    </location>
</feature>
<feature type="domain" description="Cadherin" evidence="4">
    <location>
        <begin position="3605"/>
        <end position="3732"/>
    </location>
</feature>
<feature type="region of interest" description="Disordered" evidence="3">
    <location>
        <begin position="5186"/>
        <end position="5254"/>
    </location>
</feature>
<dbReference type="SMART" id="SM00112">
    <property type="entry name" value="CA"/>
    <property type="match status" value="18"/>
</dbReference>
<dbReference type="Pfam" id="PF00028">
    <property type="entry name" value="Cadherin"/>
    <property type="match status" value="2"/>
</dbReference>
<dbReference type="SUPFAM" id="SSF49313">
    <property type="entry name" value="Cadherin-like"/>
    <property type="match status" value="14"/>
</dbReference>
<dbReference type="Pfam" id="PF00353">
    <property type="entry name" value="HemolysinCabind"/>
    <property type="match status" value="6"/>
</dbReference>
<dbReference type="EMBL" id="CP020474">
    <property type="protein sequence ID" value="ARE83286.1"/>
    <property type="molecule type" value="Genomic_DNA"/>
</dbReference>
<feature type="domain" description="Cadherin" evidence="4">
    <location>
        <begin position="3165"/>
        <end position="3264"/>
    </location>
</feature>
<evidence type="ECO:0000313" key="6">
    <source>
        <dbReference type="EMBL" id="ARE83286.1"/>
    </source>
</evidence>
<dbReference type="SUPFAM" id="SSF51120">
    <property type="entry name" value="beta-Roll"/>
    <property type="match status" value="2"/>
</dbReference>
<dbReference type="PROSITE" id="PS50268">
    <property type="entry name" value="CADHERIN_2"/>
    <property type="match status" value="17"/>
</dbReference>
<dbReference type="InterPro" id="IPR018511">
    <property type="entry name" value="Hemolysin-typ_Ca-bd_CS"/>
</dbReference>
<dbReference type="InterPro" id="IPR015919">
    <property type="entry name" value="Cadherin-like_sf"/>
</dbReference>
<evidence type="ECO:0000259" key="4">
    <source>
        <dbReference type="PROSITE" id="PS50268"/>
    </source>
</evidence>
<name>A0A1V0RNL9_9RHOB</name>
<reference evidence="6 7" key="1">
    <citation type="submission" date="2017-03" db="EMBL/GenBank/DDBJ databases">
        <title>Genome Sequence of Roseovarius mucosus strain SMR3 Isolated from a culture of the Diatom Skeletonema marinoi.</title>
        <authorList>
            <person name="Topel M."/>
            <person name="Pinder M."/>
            <person name="Johansson O.N."/>
            <person name="Kourtchenko O."/>
            <person name="Godhe A."/>
            <person name="Clarke A.K."/>
        </authorList>
    </citation>
    <scope>NUCLEOTIDE SEQUENCE [LARGE SCALE GENOMIC DNA]</scope>
    <source>
        <strain evidence="6 7">SMR3</strain>
    </source>
</reference>
<evidence type="ECO:0000313" key="7">
    <source>
        <dbReference type="Proteomes" id="UP000192273"/>
    </source>
</evidence>
<keyword evidence="1" id="KW-0812">Transmembrane</keyword>
<feature type="domain" description="PA14" evidence="5">
    <location>
        <begin position="4"/>
        <end position="146"/>
    </location>
</feature>
<dbReference type="Pfam" id="PF17892">
    <property type="entry name" value="Cadherin_5"/>
    <property type="match status" value="2"/>
</dbReference>
<proteinExistence type="predicted"/>
<dbReference type="InterPro" id="IPR010221">
    <property type="entry name" value="VCBS_dom"/>
</dbReference>
<dbReference type="InterPro" id="IPR013783">
    <property type="entry name" value="Ig-like_fold"/>
</dbReference>
<feature type="domain" description="Cadherin" evidence="4">
    <location>
        <begin position="3058"/>
        <end position="3158"/>
    </location>
</feature>
<dbReference type="InterPro" id="IPR002126">
    <property type="entry name" value="Cadherin-like_dom"/>
</dbReference>
<dbReference type="GO" id="GO:0005886">
    <property type="term" value="C:plasma membrane"/>
    <property type="evidence" value="ECO:0007669"/>
    <property type="project" value="UniProtKB-SubCell"/>
</dbReference>
<evidence type="ECO:0000256" key="1">
    <source>
        <dbReference type="ARBA" id="ARBA00022692"/>
    </source>
</evidence>
<dbReference type="KEGG" id="rmm:ROSMUCSMR3_01809"/>
<dbReference type="GO" id="GO:0007156">
    <property type="term" value="P:homophilic cell adhesion via plasma membrane adhesion molecules"/>
    <property type="evidence" value="ECO:0007669"/>
    <property type="project" value="InterPro"/>
</dbReference>
<feature type="region of interest" description="Disordered" evidence="3">
    <location>
        <begin position="1192"/>
        <end position="1226"/>
    </location>
</feature>
<feature type="domain" description="Cadherin" evidence="4">
    <location>
        <begin position="5057"/>
        <end position="5159"/>
    </location>
</feature>
<keyword evidence="7" id="KW-1185">Reference proteome</keyword>
<gene>
    <name evidence="6" type="primary">ltxA</name>
    <name evidence="6" type="ORF">ROSMUCSMR3_01809</name>
</gene>
<accession>A0A1V0RNL9</accession>
<feature type="compositionally biased region" description="Gly residues" evidence="3">
    <location>
        <begin position="5228"/>
        <end position="5252"/>
    </location>
</feature>
<dbReference type="NCBIfam" id="NF012211">
    <property type="entry name" value="tand_rpt_95"/>
    <property type="match status" value="12"/>
</dbReference>
<feature type="domain" description="Cadherin" evidence="4">
    <location>
        <begin position="4882"/>
        <end position="4962"/>
    </location>
</feature>
<feature type="compositionally biased region" description="Gly residues" evidence="3">
    <location>
        <begin position="5294"/>
        <end position="5322"/>
    </location>
</feature>
<evidence type="ECO:0000256" key="3">
    <source>
        <dbReference type="SAM" id="MobiDB-lite"/>
    </source>
</evidence>
<dbReference type="NCBIfam" id="TIGR01965">
    <property type="entry name" value="VCBS_repeat"/>
    <property type="match status" value="27"/>
</dbReference>
<dbReference type="Gene3D" id="2.150.10.10">
    <property type="entry name" value="Serralysin-like metalloprotease, C-terminal"/>
    <property type="match status" value="2"/>
</dbReference>
<dbReference type="PRINTS" id="PR00313">
    <property type="entry name" value="CABNDNGRPT"/>
</dbReference>
<feature type="domain" description="Cadherin" evidence="4">
    <location>
        <begin position="2945"/>
        <end position="3050"/>
    </location>
</feature>
<dbReference type="SMART" id="SM00758">
    <property type="entry name" value="PA14"/>
    <property type="match status" value="1"/>
</dbReference>
<dbReference type="Gene3D" id="2.60.40.3440">
    <property type="match status" value="12"/>
</dbReference>
<dbReference type="GO" id="GO:0005509">
    <property type="term" value="F:calcium ion binding"/>
    <property type="evidence" value="ECO:0007669"/>
    <property type="project" value="InterPro"/>
</dbReference>
<keyword evidence="2" id="KW-0472">Membrane</keyword>
<feature type="domain" description="Cadherin" evidence="4">
    <location>
        <begin position="4224"/>
        <end position="4304"/>
    </location>
</feature>
<dbReference type="OrthoDB" id="9773411at2"/>
<feature type="domain" description="Cadherin" evidence="4">
    <location>
        <begin position="4694"/>
        <end position="4774"/>
    </location>
</feature>
<evidence type="ECO:0000256" key="2">
    <source>
        <dbReference type="ARBA" id="ARBA00022989"/>
    </source>
</evidence>
<feature type="domain" description="Cadherin" evidence="4">
    <location>
        <begin position="2087"/>
        <end position="2172"/>
    </location>
</feature>
<dbReference type="PROSITE" id="PS00330">
    <property type="entry name" value="HEMOLYSIN_CALCIUM"/>
    <property type="match status" value="1"/>
</dbReference>
<feature type="domain" description="Cadherin" evidence="4">
    <location>
        <begin position="4318"/>
        <end position="4398"/>
    </location>
</feature>
<dbReference type="PANTHER" id="PTHR24026">
    <property type="entry name" value="FAT ATYPICAL CADHERIN-RELATED"/>
    <property type="match status" value="1"/>
</dbReference>
<dbReference type="PANTHER" id="PTHR24026:SF126">
    <property type="entry name" value="PROTOCADHERIN FAT 4"/>
    <property type="match status" value="1"/>
</dbReference>